<keyword evidence="2 3" id="KW-0975">Bacterial flagellum</keyword>
<evidence type="ECO:0000256" key="1">
    <source>
        <dbReference type="ARBA" id="ARBA00005709"/>
    </source>
</evidence>
<dbReference type="SUPFAM" id="SSF64518">
    <property type="entry name" value="Phase 1 flagellin"/>
    <property type="match status" value="1"/>
</dbReference>
<dbReference type="OrthoDB" id="8004955at2"/>
<dbReference type="GO" id="GO:0009288">
    <property type="term" value="C:bacterial-type flagellum"/>
    <property type="evidence" value="ECO:0007669"/>
    <property type="project" value="UniProtKB-SubCell"/>
</dbReference>
<evidence type="ECO:0000256" key="3">
    <source>
        <dbReference type="RuleBase" id="RU362073"/>
    </source>
</evidence>
<dbReference type="GO" id="GO:0005576">
    <property type="term" value="C:extracellular region"/>
    <property type="evidence" value="ECO:0007669"/>
    <property type="project" value="UniProtKB-SubCell"/>
</dbReference>
<feature type="domain" description="Flagellin C-terminal" evidence="5">
    <location>
        <begin position="264"/>
        <end position="345"/>
    </location>
</feature>
<feature type="domain" description="Flagellin N-terminal" evidence="4">
    <location>
        <begin position="6"/>
        <end position="140"/>
    </location>
</feature>
<evidence type="ECO:0000313" key="7">
    <source>
        <dbReference type="Proteomes" id="UP000199347"/>
    </source>
</evidence>
<proteinExistence type="inferred from homology"/>
<reference evidence="7" key="1">
    <citation type="submission" date="2016-10" db="EMBL/GenBank/DDBJ databases">
        <authorList>
            <person name="Varghese N."/>
            <person name="Submissions S."/>
        </authorList>
    </citation>
    <scope>NUCLEOTIDE SEQUENCE [LARGE SCALE GENOMIC DNA]</scope>
    <source>
        <strain evidence="7">DSM 2698</strain>
    </source>
</reference>
<comment type="function">
    <text evidence="3">Flagellin is the subunit protein which polymerizes to form the filaments of bacterial flagella.</text>
</comment>
<dbReference type="InterPro" id="IPR046358">
    <property type="entry name" value="Flagellin_C"/>
</dbReference>
<dbReference type="PANTHER" id="PTHR42792">
    <property type="entry name" value="FLAGELLIN"/>
    <property type="match status" value="1"/>
</dbReference>
<dbReference type="GO" id="GO:0005198">
    <property type="term" value="F:structural molecule activity"/>
    <property type="evidence" value="ECO:0007669"/>
    <property type="project" value="UniProtKB-UniRule"/>
</dbReference>
<dbReference type="RefSeq" id="WP_092810321.1">
    <property type="nucleotide sequence ID" value="NZ_FMVW01000002.1"/>
</dbReference>
<dbReference type="AlphaFoldDB" id="A0A1G5MW31"/>
<dbReference type="NCBIfam" id="NF004669">
    <property type="entry name" value="PRK06008.1"/>
    <property type="match status" value="1"/>
</dbReference>
<comment type="subcellular location">
    <subcellularLocation>
        <location evidence="3">Secreted</location>
    </subcellularLocation>
    <subcellularLocation>
        <location evidence="3">Bacterial flagellum</location>
    </subcellularLocation>
</comment>
<keyword evidence="6" id="KW-0969">Cilium</keyword>
<sequence>MKTTFVSTYALANNLRSSVPRMQSELAKAGVEMATSRHADVGLTLGYSTTRTLSFRHDFTQAESFISTNGLLSSQLQRTQISMDGIADTANKTLAVFVSVSDPYVASEEFQASAKAALSGLISLGNTAADGQYLFSGINTGAAPFNDYATGGPKAAVDGAFASFFGFTQSDTAVSGISPSDMETFLDGDFAALFDDPSWGTVWSNASDTNITSRISPHEELTTSVNGNTQALRNLAMAYTMVAEVGTTELGPETIQVVVDKARQLIGSALPQLTDMQSAIGFTQQRVTAATERMTAEKDLISKGIQSLENVDPAEAKVRFDTLTTQIEMSYALTTQIMNLSILKYA</sequence>
<protein>
    <recommendedName>
        <fullName evidence="3">Flagellin</fullName>
    </recommendedName>
</protein>
<evidence type="ECO:0000259" key="5">
    <source>
        <dbReference type="Pfam" id="PF00700"/>
    </source>
</evidence>
<comment type="similarity">
    <text evidence="1 3">Belongs to the bacterial flagellin family.</text>
</comment>
<dbReference type="STRING" id="1120955.SAMN03080610_01050"/>
<accession>A0A1G5MW31</accession>
<dbReference type="InterPro" id="IPR001029">
    <property type="entry name" value="Flagellin_N"/>
</dbReference>
<evidence type="ECO:0000256" key="2">
    <source>
        <dbReference type="ARBA" id="ARBA00023143"/>
    </source>
</evidence>
<evidence type="ECO:0000259" key="4">
    <source>
        <dbReference type="Pfam" id="PF00669"/>
    </source>
</evidence>
<name>A0A1G5MW31_AFIMA</name>
<keyword evidence="6" id="KW-0282">Flagellum</keyword>
<dbReference type="Pfam" id="PF00700">
    <property type="entry name" value="Flagellin_C"/>
    <property type="match status" value="1"/>
</dbReference>
<keyword evidence="7" id="KW-1185">Reference proteome</keyword>
<dbReference type="Gene3D" id="1.20.1330.10">
    <property type="entry name" value="f41 fragment of flagellin, N-terminal domain"/>
    <property type="match status" value="1"/>
</dbReference>
<gene>
    <name evidence="6" type="ORF">SAMN03080610_01050</name>
</gene>
<keyword evidence="6" id="KW-0966">Cell projection</keyword>
<dbReference type="InterPro" id="IPR001492">
    <property type="entry name" value="Flagellin"/>
</dbReference>
<evidence type="ECO:0000313" key="6">
    <source>
        <dbReference type="EMBL" id="SCZ28838.1"/>
    </source>
</evidence>
<dbReference type="Pfam" id="PF00669">
    <property type="entry name" value="Flagellin_N"/>
    <property type="match status" value="1"/>
</dbReference>
<keyword evidence="3" id="KW-0964">Secreted</keyword>
<dbReference type="EMBL" id="FMVW01000002">
    <property type="protein sequence ID" value="SCZ28838.1"/>
    <property type="molecule type" value="Genomic_DNA"/>
</dbReference>
<dbReference type="PANTHER" id="PTHR42792:SF1">
    <property type="entry name" value="FLAGELLAR HOOK-ASSOCIATED PROTEIN 3"/>
    <property type="match status" value="1"/>
</dbReference>
<organism evidence="6 7">
    <name type="scientific">Afifella marina DSM 2698</name>
    <dbReference type="NCBI Taxonomy" id="1120955"/>
    <lineage>
        <taxon>Bacteria</taxon>
        <taxon>Pseudomonadati</taxon>
        <taxon>Pseudomonadota</taxon>
        <taxon>Alphaproteobacteria</taxon>
        <taxon>Hyphomicrobiales</taxon>
        <taxon>Afifellaceae</taxon>
        <taxon>Afifella</taxon>
    </lineage>
</organism>
<dbReference type="Proteomes" id="UP000199347">
    <property type="component" value="Unassembled WGS sequence"/>
</dbReference>